<reference evidence="4" key="2">
    <citation type="journal article" date="2021" name="PeerJ">
        <title>Extensive microbial diversity within the chicken gut microbiome revealed by metagenomics and culture.</title>
        <authorList>
            <person name="Gilroy R."/>
            <person name="Ravi A."/>
            <person name="Getino M."/>
            <person name="Pursley I."/>
            <person name="Horton D.L."/>
            <person name="Alikhan N.F."/>
            <person name="Baker D."/>
            <person name="Gharbi K."/>
            <person name="Hall N."/>
            <person name="Watson M."/>
            <person name="Adriaenssens E.M."/>
            <person name="Foster-Nyarko E."/>
            <person name="Jarju S."/>
            <person name="Secka A."/>
            <person name="Antonio M."/>
            <person name="Oren A."/>
            <person name="Chaudhuri R.R."/>
            <person name="La Ragione R."/>
            <person name="Hildebrand F."/>
            <person name="Pallen M.J."/>
        </authorList>
    </citation>
    <scope>NUCLEOTIDE SEQUENCE</scope>
    <source>
        <strain evidence="4">F6-4510</strain>
    </source>
</reference>
<dbReference type="EMBL" id="JADIMX010000120">
    <property type="protein sequence ID" value="MBO8434937.1"/>
    <property type="molecule type" value="Genomic_DNA"/>
</dbReference>
<dbReference type="InterPro" id="IPR036908">
    <property type="entry name" value="RlpA-like_sf"/>
</dbReference>
<gene>
    <name evidence="4" type="ORF">IAC55_06425</name>
</gene>
<dbReference type="SMART" id="SM01208">
    <property type="entry name" value="G5"/>
    <property type="match status" value="1"/>
</dbReference>
<evidence type="ECO:0000256" key="2">
    <source>
        <dbReference type="SAM" id="SignalP"/>
    </source>
</evidence>
<accession>A0A9D9DXR2</accession>
<dbReference type="PROSITE" id="PS51109">
    <property type="entry name" value="G5"/>
    <property type="match status" value="1"/>
</dbReference>
<dbReference type="AlphaFoldDB" id="A0A9D9DXR2"/>
<evidence type="ECO:0000256" key="1">
    <source>
        <dbReference type="ARBA" id="ARBA00022729"/>
    </source>
</evidence>
<feature type="domain" description="G5" evidence="3">
    <location>
        <begin position="90"/>
        <end position="170"/>
    </location>
</feature>
<dbReference type="PANTHER" id="PTHR39160">
    <property type="entry name" value="CELL WALL-BINDING PROTEIN YOCH"/>
    <property type="match status" value="1"/>
</dbReference>
<dbReference type="GO" id="GO:0004553">
    <property type="term" value="F:hydrolase activity, hydrolyzing O-glycosyl compounds"/>
    <property type="evidence" value="ECO:0007669"/>
    <property type="project" value="InterPro"/>
</dbReference>
<evidence type="ECO:0000313" key="4">
    <source>
        <dbReference type="EMBL" id="MBO8434937.1"/>
    </source>
</evidence>
<dbReference type="Pfam" id="PF07501">
    <property type="entry name" value="G5"/>
    <property type="match status" value="1"/>
</dbReference>
<dbReference type="CDD" id="cd22786">
    <property type="entry name" value="DPBB_YuiC-like"/>
    <property type="match status" value="1"/>
</dbReference>
<proteinExistence type="predicted"/>
<evidence type="ECO:0000259" key="3">
    <source>
        <dbReference type="PROSITE" id="PS51109"/>
    </source>
</evidence>
<name>A0A9D9DXR2_9FIRM</name>
<dbReference type="Gene3D" id="2.40.40.10">
    <property type="entry name" value="RlpA-like domain"/>
    <property type="match status" value="1"/>
</dbReference>
<dbReference type="InterPro" id="IPR010611">
    <property type="entry name" value="3D_dom"/>
</dbReference>
<dbReference type="GO" id="GO:0009254">
    <property type="term" value="P:peptidoglycan turnover"/>
    <property type="evidence" value="ECO:0007669"/>
    <property type="project" value="InterPro"/>
</dbReference>
<organism evidence="4 5">
    <name type="scientific">Candidatus Fimicola merdigallinarum</name>
    <dbReference type="NCBI Taxonomy" id="2840819"/>
    <lineage>
        <taxon>Bacteria</taxon>
        <taxon>Bacillati</taxon>
        <taxon>Bacillota</taxon>
        <taxon>Clostridia</taxon>
        <taxon>Lachnospirales</taxon>
        <taxon>Lachnospiraceae</taxon>
        <taxon>Lachnospiraceae incertae sedis</taxon>
        <taxon>Candidatus Fimicola</taxon>
    </lineage>
</organism>
<dbReference type="PANTHER" id="PTHR39160:SF4">
    <property type="entry name" value="RESUSCITATION-PROMOTING FACTOR RPFB"/>
    <property type="match status" value="1"/>
</dbReference>
<dbReference type="InterPro" id="IPR051933">
    <property type="entry name" value="Resuscitation_pf_RpfB"/>
</dbReference>
<reference evidence="4" key="1">
    <citation type="submission" date="2020-10" db="EMBL/GenBank/DDBJ databases">
        <authorList>
            <person name="Gilroy R."/>
        </authorList>
    </citation>
    <scope>NUCLEOTIDE SEQUENCE</scope>
    <source>
        <strain evidence="4">F6-4510</strain>
    </source>
</reference>
<dbReference type="GO" id="GO:0019867">
    <property type="term" value="C:outer membrane"/>
    <property type="evidence" value="ECO:0007669"/>
    <property type="project" value="InterPro"/>
</dbReference>
<dbReference type="Pfam" id="PF06725">
    <property type="entry name" value="3D"/>
    <property type="match status" value="1"/>
</dbReference>
<dbReference type="SUPFAM" id="SSF50685">
    <property type="entry name" value="Barwin-like endoglucanases"/>
    <property type="match status" value="1"/>
</dbReference>
<dbReference type="InterPro" id="IPR011098">
    <property type="entry name" value="G5_dom"/>
</dbReference>
<feature type="chain" id="PRO_5039302768" evidence="2">
    <location>
        <begin position="25"/>
        <end position="269"/>
    </location>
</feature>
<dbReference type="Proteomes" id="UP000823611">
    <property type="component" value="Unassembled WGS sequence"/>
</dbReference>
<comment type="caution">
    <text evidence="4">The sequence shown here is derived from an EMBL/GenBank/DDBJ whole genome shotgun (WGS) entry which is preliminary data.</text>
</comment>
<keyword evidence="1 2" id="KW-0732">Signal</keyword>
<evidence type="ECO:0000313" key="5">
    <source>
        <dbReference type="Proteomes" id="UP000823611"/>
    </source>
</evidence>
<feature type="signal peptide" evidence="2">
    <location>
        <begin position="1"/>
        <end position="24"/>
    </location>
</feature>
<sequence length="269" mass="29275">MTKRLRVMAIVVFMLAMCTGTASAFSPEISESDNSIPVIINIDGVPRMVSTEEETVGSLMESIKDFIDTDYQLENVSEETTLSGNMIINIKSITESIETKTEAIPFEVEYRDNDALEYGVERVVQNGKEGLLEITIKETSSKSEVLSTEKIDEKIIEEPVNKIIERGTARTVDGYRYTKALNVKATGYTGKDAGCNGVTASGTVAKKGVIAVDPRVIPLGTKVYIPGYGVAVAEDTGGAIKGNKIDLCYNTKSEAYSWGVRNVTLYVLD</sequence>
<protein>
    <submittedName>
        <fullName evidence="4">G5 domain-containing protein</fullName>
    </submittedName>
</protein>
<dbReference type="Gene3D" id="2.20.230.10">
    <property type="entry name" value="Resuscitation-promoting factor rpfb"/>
    <property type="match status" value="1"/>
</dbReference>